<feature type="domain" description="Aminoglycoside phosphotransferase" evidence="1">
    <location>
        <begin position="36"/>
        <end position="207"/>
    </location>
</feature>
<evidence type="ECO:0000259" key="1">
    <source>
        <dbReference type="Pfam" id="PF01636"/>
    </source>
</evidence>
<comment type="caution">
    <text evidence="2">The sequence shown here is derived from an EMBL/GenBank/DDBJ whole genome shotgun (WGS) entry which is preliminary data.</text>
</comment>
<dbReference type="Pfam" id="PF01636">
    <property type="entry name" value="APH"/>
    <property type="match status" value="1"/>
</dbReference>
<dbReference type="Proteomes" id="UP000549971">
    <property type="component" value="Unassembled WGS sequence"/>
</dbReference>
<evidence type="ECO:0000313" key="3">
    <source>
        <dbReference type="Proteomes" id="UP000549971"/>
    </source>
</evidence>
<protein>
    <recommendedName>
        <fullName evidence="1">Aminoglycoside phosphotransferase domain-containing protein</fullName>
    </recommendedName>
</protein>
<dbReference type="EMBL" id="JACHMY010000001">
    <property type="protein sequence ID" value="MBB5841545.1"/>
    <property type="molecule type" value="Genomic_DNA"/>
</dbReference>
<dbReference type="InterPro" id="IPR011009">
    <property type="entry name" value="Kinase-like_dom_sf"/>
</dbReference>
<dbReference type="SUPFAM" id="SSF56112">
    <property type="entry name" value="Protein kinase-like (PK-like)"/>
    <property type="match status" value="1"/>
</dbReference>
<accession>A0A7W9MZJ8</accession>
<proteinExistence type="predicted"/>
<organism evidence="2 3">
    <name type="scientific">Kribbella italica</name>
    <dbReference type="NCBI Taxonomy" id="1540520"/>
    <lineage>
        <taxon>Bacteria</taxon>
        <taxon>Bacillati</taxon>
        <taxon>Actinomycetota</taxon>
        <taxon>Actinomycetes</taxon>
        <taxon>Propionibacteriales</taxon>
        <taxon>Kribbellaceae</taxon>
        <taxon>Kribbella</taxon>
    </lineage>
</organism>
<sequence>MGFDPWLRQWCSRELGAAPVEQLLSASVMSEVQALRLDDGREVVIKSRPDPTNRVPTCLAVQRAVADAGLPCPRPLTEATLVDGLAVHAEEWSPGGEVAQGIDIEAARRSARLYAAVTAVTRLIRLPPPLPNPEWVHWDHTGPGHWPPNALHDHRPGADSLPPALLAIAARARRRLLAATELPHVLGHADWEAQNLRWHATMVHDWDSIAWLPEAALVGAAAGAFASTEVPTLAPLDSSEAFLTTYQEESGTFTRDELEVAWAASLWPALHNARAELLWNHPPVALTALLDQAETRLHRADASEES</sequence>
<gene>
    <name evidence="2" type="ORF">HDA39_008279</name>
</gene>
<dbReference type="InterPro" id="IPR002575">
    <property type="entry name" value="Aminoglycoside_PTrfase"/>
</dbReference>
<reference evidence="2 3" key="1">
    <citation type="submission" date="2020-08" db="EMBL/GenBank/DDBJ databases">
        <title>Sequencing the genomes of 1000 actinobacteria strains.</title>
        <authorList>
            <person name="Klenk H.-P."/>
        </authorList>
    </citation>
    <scope>NUCLEOTIDE SEQUENCE [LARGE SCALE GENOMIC DNA]</scope>
    <source>
        <strain evidence="2 3">DSM 28967</strain>
    </source>
</reference>
<evidence type="ECO:0000313" key="2">
    <source>
        <dbReference type="EMBL" id="MBB5841545.1"/>
    </source>
</evidence>
<keyword evidence="3" id="KW-1185">Reference proteome</keyword>
<dbReference type="AlphaFoldDB" id="A0A7W9MZJ8"/>
<dbReference type="RefSeq" id="WP_202893284.1">
    <property type="nucleotide sequence ID" value="NZ_JACHMY010000001.1"/>
</dbReference>
<name>A0A7W9MZJ8_9ACTN</name>